<evidence type="ECO:0000256" key="1">
    <source>
        <dbReference type="SAM" id="Phobius"/>
    </source>
</evidence>
<name>A0A0F8D767_9EURY</name>
<keyword evidence="1" id="KW-1133">Transmembrane helix</keyword>
<comment type="caution">
    <text evidence="2">The sequence shown here is derived from an EMBL/GenBank/DDBJ whole genome shotgun (WGS) entry which is preliminary data.</text>
</comment>
<reference evidence="2 3" key="1">
    <citation type="journal article" date="2015" name="Genome Announc.">
        <title>Draft genome sequence of a Halorubrum H3 strain isolated from the burlinskoye salt lake (Altai Krai, Russia).</title>
        <authorList>
            <person name="Rozanov A.S."/>
            <person name="Bryanskaya A.V."/>
            <person name="Malup T.K."/>
            <person name="Kotenko A.V."/>
            <person name="Peltek S.E."/>
        </authorList>
    </citation>
    <scope>NUCLEOTIDE SEQUENCE [LARGE SCALE GENOMIC DNA]</scope>
    <source>
        <strain evidence="2 3">H3</strain>
    </source>
</reference>
<dbReference type="Proteomes" id="UP000053331">
    <property type="component" value="Unassembled WGS sequence"/>
</dbReference>
<sequence>MLYTVGGVGFIALGLAIGWYGLRPLATVPSILRATVKDPSGVTDSGSFVVCRGVANEASETLSAPFTGSQCLGFEYEVTERQLFGIGVPWFQAHLDDGVATRPFTLDSASGTLTVVPSAKRFALDTESTVITVGANETPPEPIHRFVDVRDKLEPVARWARIIPGLGTRRYVERRITPGEEYLVAGVTERQQNEVVLGGDLVITDRSPRQLALHRAWNAIFPIVIALVLVGVGVGGIVL</sequence>
<gene>
    <name evidence="2" type="ORF">FK85_22970</name>
</gene>
<accession>A0A0F8D767</accession>
<dbReference type="EMBL" id="JNFH02000001">
    <property type="protein sequence ID" value="KKF40134.1"/>
    <property type="molecule type" value="Genomic_DNA"/>
</dbReference>
<dbReference type="AlphaFoldDB" id="A0A0F8D767"/>
<proteinExistence type="predicted"/>
<evidence type="ECO:0000313" key="3">
    <source>
        <dbReference type="Proteomes" id="UP000053331"/>
    </source>
</evidence>
<keyword evidence="1" id="KW-0472">Membrane</keyword>
<dbReference type="OrthoDB" id="170690at2157"/>
<dbReference type="RefSeq" id="WP_050022825.1">
    <property type="nucleotide sequence ID" value="NZ_JNFH02000001.1"/>
</dbReference>
<feature type="transmembrane region" description="Helical" evidence="1">
    <location>
        <begin position="216"/>
        <end position="238"/>
    </location>
</feature>
<organism evidence="2 3">
    <name type="scientific">Halorubrum saccharovorum</name>
    <dbReference type="NCBI Taxonomy" id="2248"/>
    <lineage>
        <taxon>Archaea</taxon>
        <taxon>Methanobacteriati</taxon>
        <taxon>Methanobacteriota</taxon>
        <taxon>Stenosarchaea group</taxon>
        <taxon>Halobacteria</taxon>
        <taxon>Halobacteriales</taxon>
        <taxon>Haloferacaceae</taxon>
        <taxon>Halorubrum</taxon>
    </lineage>
</organism>
<protein>
    <submittedName>
        <fullName evidence="2">Uncharacterized protein</fullName>
    </submittedName>
</protein>
<keyword evidence="1" id="KW-0812">Transmembrane</keyword>
<evidence type="ECO:0000313" key="2">
    <source>
        <dbReference type="EMBL" id="KKF40134.1"/>
    </source>
</evidence>
<feature type="transmembrane region" description="Helical" evidence="1">
    <location>
        <begin position="6"/>
        <end position="22"/>
    </location>
</feature>
<keyword evidence="3" id="KW-1185">Reference proteome</keyword>